<dbReference type="RefSeq" id="WP_349283359.1">
    <property type="nucleotide sequence ID" value="NZ_CBCSCU010000015.1"/>
</dbReference>
<protein>
    <submittedName>
        <fullName evidence="8">Acyl-CoA dehydrogenase family protein</fullName>
        <ecNumber evidence="8">1.-.-.-</ecNumber>
    </submittedName>
</protein>
<keyword evidence="3" id="KW-0285">Flavoprotein</keyword>
<dbReference type="Gene3D" id="1.20.140.10">
    <property type="entry name" value="Butyryl-CoA Dehydrogenase, subunit A, domain 3"/>
    <property type="match status" value="1"/>
</dbReference>
<dbReference type="EMBL" id="CP157679">
    <property type="protein sequence ID" value="XBP73266.1"/>
    <property type="molecule type" value="Genomic_DNA"/>
</dbReference>
<dbReference type="InterPro" id="IPR006091">
    <property type="entry name" value="Acyl-CoA_Oxase/DH_mid-dom"/>
</dbReference>
<dbReference type="PIRSF" id="PIRSF016578">
    <property type="entry name" value="HsaA"/>
    <property type="match status" value="1"/>
</dbReference>
<dbReference type="InterPro" id="IPR009075">
    <property type="entry name" value="AcylCo_DH/oxidase_C"/>
</dbReference>
<comment type="similarity">
    <text evidence="2">Belongs to the acyl-CoA dehydrogenase family.</text>
</comment>
<proteinExistence type="inferred from homology"/>
<dbReference type="InterPro" id="IPR036250">
    <property type="entry name" value="AcylCo_DH-like_C"/>
</dbReference>
<keyword evidence="8" id="KW-0560">Oxidoreductase</keyword>
<dbReference type="Pfam" id="PF02771">
    <property type="entry name" value="Acyl-CoA_dh_N"/>
    <property type="match status" value="1"/>
</dbReference>
<dbReference type="Gene3D" id="2.40.110.10">
    <property type="entry name" value="Butyryl-CoA Dehydrogenase, subunit A, domain 2"/>
    <property type="match status" value="1"/>
</dbReference>
<dbReference type="PANTHER" id="PTHR43884">
    <property type="entry name" value="ACYL-COA DEHYDROGENASE"/>
    <property type="match status" value="1"/>
</dbReference>
<keyword evidence="4" id="KW-0274">FAD</keyword>
<feature type="domain" description="Acyl-CoA dehydrogenase/oxidase C-terminal" evidence="5">
    <location>
        <begin position="233"/>
        <end position="382"/>
    </location>
</feature>
<dbReference type="Pfam" id="PF00441">
    <property type="entry name" value="Acyl-CoA_dh_1"/>
    <property type="match status" value="1"/>
</dbReference>
<dbReference type="InterPro" id="IPR009100">
    <property type="entry name" value="AcylCoA_DH/oxidase_NM_dom_sf"/>
</dbReference>
<dbReference type="Pfam" id="PF02770">
    <property type="entry name" value="Acyl-CoA_dh_M"/>
    <property type="match status" value="1"/>
</dbReference>
<dbReference type="SUPFAM" id="SSF56645">
    <property type="entry name" value="Acyl-CoA dehydrogenase NM domain-like"/>
    <property type="match status" value="1"/>
</dbReference>
<evidence type="ECO:0000256" key="3">
    <source>
        <dbReference type="ARBA" id="ARBA00022630"/>
    </source>
</evidence>
<evidence type="ECO:0000259" key="6">
    <source>
        <dbReference type="Pfam" id="PF02770"/>
    </source>
</evidence>
<evidence type="ECO:0000256" key="2">
    <source>
        <dbReference type="ARBA" id="ARBA00009347"/>
    </source>
</evidence>
<accession>A0AAU7M0C1</accession>
<dbReference type="SUPFAM" id="SSF47203">
    <property type="entry name" value="Acyl-CoA dehydrogenase C-terminal domain-like"/>
    <property type="match status" value="1"/>
</dbReference>
<feature type="domain" description="Acyl-CoA dehydrogenase/oxidase N-terminal" evidence="7">
    <location>
        <begin position="6"/>
        <end position="119"/>
    </location>
</feature>
<organism evidence="8">
    <name type="scientific">Polaromonas hydrogenivorans</name>
    <dbReference type="NCBI Taxonomy" id="335476"/>
    <lineage>
        <taxon>Bacteria</taxon>
        <taxon>Pseudomonadati</taxon>
        <taxon>Pseudomonadota</taxon>
        <taxon>Betaproteobacteria</taxon>
        <taxon>Burkholderiales</taxon>
        <taxon>Comamonadaceae</taxon>
        <taxon>Polaromonas</taxon>
    </lineage>
</organism>
<feature type="domain" description="Acyl-CoA oxidase/dehydrogenase middle" evidence="6">
    <location>
        <begin position="123"/>
        <end position="220"/>
    </location>
</feature>
<sequence length="388" mass="42510">MELDLSPERQQIRDAVQALCDRFGDDYWRDKDETHSFPTEFHAAIAEAGWLGITMPVEYGGAGLGITEAALMMQIVGNSAGTLAACSTIHINIFAPHAIVVHGTAEQKAAMLPPLISGQDTACFAVTEPDAGLDTTSITTRASRQGDGYIISGRKMWISTAQRARKIMLLARTTPLEQCAKRTDGMSLFYTDFDRRYIEARQIRKMGRAAVDSNAVFIDQLPVPEHHRLGKEGDGFSILLDAINPERILVAAEAIGIGRRALAKATAYAKERVVFGRPIGKNQGIAHPLAKNWMDLEAADMLMWRAAQLYDAGRPCGAEANAAKYLAAEAGFNACDQAVRTHGGMGYAAEYDVERYFREVMVPNIAPVSREMILNYIGERVLGLPRSY</sequence>
<dbReference type="GO" id="GO:0003995">
    <property type="term" value="F:acyl-CoA dehydrogenase activity"/>
    <property type="evidence" value="ECO:0007669"/>
    <property type="project" value="TreeGrafter"/>
</dbReference>
<dbReference type="EC" id="1.-.-.-" evidence="8"/>
<dbReference type="InterPro" id="IPR046373">
    <property type="entry name" value="Acyl-CoA_Oxase/DH_mid-dom_sf"/>
</dbReference>
<evidence type="ECO:0000259" key="5">
    <source>
        <dbReference type="Pfam" id="PF00441"/>
    </source>
</evidence>
<dbReference type="AlphaFoldDB" id="A0AAU7M0C1"/>
<evidence type="ECO:0000256" key="4">
    <source>
        <dbReference type="ARBA" id="ARBA00022827"/>
    </source>
</evidence>
<dbReference type="FunFam" id="1.20.140.10:FF:000012">
    <property type="entry name" value="Acyl-CoA dehydrogenase fadE12"/>
    <property type="match status" value="1"/>
</dbReference>
<dbReference type="InterPro" id="IPR037069">
    <property type="entry name" value="AcylCoA_DH/ox_N_sf"/>
</dbReference>
<keyword evidence="8" id="KW-0614">Plasmid</keyword>
<dbReference type="Gene3D" id="1.10.540.10">
    <property type="entry name" value="Acyl-CoA dehydrogenase/oxidase, N-terminal domain"/>
    <property type="match status" value="1"/>
</dbReference>
<dbReference type="PANTHER" id="PTHR43884:SF12">
    <property type="entry name" value="ISOVALERYL-COA DEHYDROGENASE, MITOCHONDRIAL-RELATED"/>
    <property type="match status" value="1"/>
</dbReference>
<comment type="cofactor">
    <cofactor evidence="1">
        <name>FAD</name>
        <dbReference type="ChEBI" id="CHEBI:57692"/>
    </cofactor>
</comment>
<geneLocation type="plasmid" evidence="8">
    <name>p4</name>
</geneLocation>
<gene>
    <name evidence="8" type="ORF">ABLV49_25050</name>
</gene>
<reference evidence="8" key="1">
    <citation type="submission" date="2024-05" db="EMBL/GenBank/DDBJ databases">
        <authorList>
            <person name="Bunk B."/>
            <person name="Swiderski J."/>
            <person name="Sproer C."/>
            <person name="Thiel V."/>
        </authorList>
    </citation>
    <scope>NUCLEOTIDE SEQUENCE</scope>
    <source>
        <strain evidence="8">DSM 17735</strain>
        <plasmid evidence="8">p4</plasmid>
    </source>
</reference>
<name>A0AAU7M0C1_9BURK</name>
<evidence type="ECO:0000313" key="8">
    <source>
        <dbReference type="EMBL" id="XBP73266.1"/>
    </source>
</evidence>
<evidence type="ECO:0000259" key="7">
    <source>
        <dbReference type="Pfam" id="PF02771"/>
    </source>
</evidence>
<dbReference type="InterPro" id="IPR013786">
    <property type="entry name" value="AcylCoA_DH/ox_N"/>
</dbReference>
<dbReference type="GO" id="GO:0050660">
    <property type="term" value="F:flavin adenine dinucleotide binding"/>
    <property type="evidence" value="ECO:0007669"/>
    <property type="project" value="InterPro"/>
</dbReference>
<evidence type="ECO:0000256" key="1">
    <source>
        <dbReference type="ARBA" id="ARBA00001974"/>
    </source>
</evidence>